<dbReference type="AlphaFoldDB" id="A0A562REJ5"/>
<comment type="similarity">
    <text evidence="2">Belongs to the MscS (TC 1.A.23) family.</text>
</comment>
<comment type="subcellular location">
    <subcellularLocation>
        <location evidence="1">Cell membrane</location>
        <topology evidence="1">Multi-pass membrane protein</topology>
    </subcellularLocation>
</comment>
<keyword evidence="3" id="KW-1003">Cell membrane</keyword>
<evidence type="ECO:0000256" key="6">
    <source>
        <dbReference type="ARBA" id="ARBA00023136"/>
    </source>
</evidence>
<accession>A0A562REJ5</accession>
<dbReference type="GO" id="GO:0008381">
    <property type="term" value="F:mechanosensitive monoatomic ion channel activity"/>
    <property type="evidence" value="ECO:0007669"/>
    <property type="project" value="UniProtKB-ARBA"/>
</dbReference>
<evidence type="ECO:0000256" key="4">
    <source>
        <dbReference type="ARBA" id="ARBA00022692"/>
    </source>
</evidence>
<dbReference type="InterPro" id="IPR023408">
    <property type="entry name" value="MscS_beta-dom_sf"/>
</dbReference>
<comment type="caution">
    <text evidence="11">The sequence shown here is derived from an EMBL/GenBank/DDBJ whole genome shotgun (WGS) entry which is preliminary data.</text>
</comment>
<dbReference type="RefSeq" id="WP_145648411.1">
    <property type="nucleotide sequence ID" value="NZ_VLLB01000002.1"/>
</dbReference>
<dbReference type="InterPro" id="IPR006685">
    <property type="entry name" value="MscS_channel_2nd"/>
</dbReference>
<dbReference type="SUPFAM" id="SSF82861">
    <property type="entry name" value="Mechanosensitive channel protein MscS (YggB), transmembrane region"/>
    <property type="match status" value="1"/>
</dbReference>
<gene>
    <name evidence="11" type="ORF">IP91_01602</name>
</gene>
<evidence type="ECO:0000256" key="1">
    <source>
        <dbReference type="ARBA" id="ARBA00004651"/>
    </source>
</evidence>
<name>A0A562REJ5_9BURK</name>
<evidence type="ECO:0000256" key="5">
    <source>
        <dbReference type="ARBA" id="ARBA00022989"/>
    </source>
</evidence>
<feature type="domain" description="Mechanosensitive ion channel MscS C-terminal" evidence="9">
    <location>
        <begin position="249"/>
        <end position="334"/>
    </location>
</feature>
<evidence type="ECO:0000313" key="12">
    <source>
        <dbReference type="Proteomes" id="UP000318431"/>
    </source>
</evidence>
<evidence type="ECO:0000256" key="3">
    <source>
        <dbReference type="ARBA" id="ARBA00022475"/>
    </source>
</evidence>
<dbReference type="OrthoDB" id="9775207at2"/>
<keyword evidence="12" id="KW-1185">Reference proteome</keyword>
<dbReference type="Gene3D" id="2.30.30.60">
    <property type="match status" value="1"/>
</dbReference>
<evidence type="ECO:0000256" key="7">
    <source>
        <dbReference type="SAM" id="Phobius"/>
    </source>
</evidence>
<dbReference type="Gene3D" id="1.10.287.1260">
    <property type="match status" value="1"/>
</dbReference>
<dbReference type="Proteomes" id="UP000318431">
    <property type="component" value="Unassembled WGS sequence"/>
</dbReference>
<feature type="transmembrane region" description="Helical" evidence="7">
    <location>
        <begin position="154"/>
        <end position="174"/>
    </location>
</feature>
<dbReference type="Pfam" id="PF21088">
    <property type="entry name" value="MS_channel_1st"/>
    <property type="match status" value="1"/>
</dbReference>
<evidence type="ECO:0000259" key="10">
    <source>
        <dbReference type="Pfam" id="PF21088"/>
    </source>
</evidence>
<dbReference type="InterPro" id="IPR049142">
    <property type="entry name" value="MS_channel_1st"/>
</dbReference>
<feature type="transmembrane region" description="Helical" evidence="7">
    <location>
        <begin position="12"/>
        <end position="35"/>
    </location>
</feature>
<keyword evidence="4 7" id="KW-0812">Transmembrane</keyword>
<feature type="transmembrane region" description="Helical" evidence="7">
    <location>
        <begin position="56"/>
        <end position="73"/>
    </location>
</feature>
<dbReference type="SUPFAM" id="SSF82689">
    <property type="entry name" value="Mechanosensitive channel protein MscS (YggB), C-terminal domain"/>
    <property type="match status" value="1"/>
</dbReference>
<evidence type="ECO:0000259" key="9">
    <source>
        <dbReference type="Pfam" id="PF21082"/>
    </source>
</evidence>
<sequence length="377" mass="41422">MNYVVLGNDLTSWAIALGITAAVCIVLYTVNGVLVRRIGAFAAHTATHIDDMAVKILSKTSSLFIIVMGVYAGCQWLEMSAKSEALVRNLAVAALLLQVARWIDVGVRGWIDFYRKKRGATDVASTTSTAALTFVVRAALWLIIVLMILDNFGVNVTTLVASLGIGGIAVALAVQNILGDLFSSVSILLDKPFVVGDSITVDKLAGTVEYVGLKTTRIRSLNGEQIVFSNSDLLKSRIHNNKRMQTRRIVFAVGITYDVTEQQLRAIPDMLKEIVSSQEQVRFDRAHFKSYGPSSLDFEVVYTMLTADYGVFMDVQQAINMELFCRFAREKIDFAYPTQTIKLDNPDVLRGAAANEEFASDREPAVEAPTILRPNAQ</sequence>
<dbReference type="EMBL" id="VLLB01000002">
    <property type="protein sequence ID" value="TWI67489.1"/>
    <property type="molecule type" value="Genomic_DNA"/>
</dbReference>
<dbReference type="PANTHER" id="PTHR30566">
    <property type="entry name" value="YNAI-RELATED MECHANOSENSITIVE ION CHANNEL"/>
    <property type="match status" value="1"/>
</dbReference>
<feature type="domain" description="Mechanosensitive ion channel MscS" evidence="8">
    <location>
        <begin position="176"/>
        <end position="242"/>
    </location>
</feature>
<dbReference type="GO" id="GO:0005886">
    <property type="term" value="C:plasma membrane"/>
    <property type="evidence" value="ECO:0007669"/>
    <property type="project" value="UniProtKB-SubCell"/>
</dbReference>
<dbReference type="Pfam" id="PF21082">
    <property type="entry name" value="MS_channel_3rd"/>
    <property type="match status" value="1"/>
</dbReference>
<reference evidence="11 12" key="1">
    <citation type="journal article" date="2015" name="Stand. Genomic Sci.">
        <title>Genomic Encyclopedia of Bacterial and Archaeal Type Strains, Phase III: the genomes of soil and plant-associated and newly described type strains.</title>
        <authorList>
            <person name="Whitman W.B."/>
            <person name="Woyke T."/>
            <person name="Klenk H.P."/>
            <person name="Zhou Y."/>
            <person name="Lilburn T.G."/>
            <person name="Beck B.J."/>
            <person name="De Vos P."/>
            <person name="Vandamme P."/>
            <person name="Eisen J.A."/>
            <person name="Garrity G."/>
            <person name="Hugenholtz P."/>
            <person name="Kyrpides N.C."/>
        </authorList>
    </citation>
    <scope>NUCLEOTIDE SEQUENCE [LARGE SCALE GENOMIC DNA]</scope>
    <source>
        <strain evidence="11 12">CGMCC 1.10822</strain>
    </source>
</reference>
<feature type="domain" description="Mechanosensitive ion channel transmembrane helices 2/3" evidence="10">
    <location>
        <begin position="135"/>
        <end position="175"/>
    </location>
</feature>
<dbReference type="InterPro" id="IPR011066">
    <property type="entry name" value="MscS_channel_C_sf"/>
</dbReference>
<dbReference type="InterPro" id="IPR011014">
    <property type="entry name" value="MscS_channel_TM-2"/>
</dbReference>
<keyword evidence="5 7" id="KW-1133">Transmembrane helix</keyword>
<feature type="transmembrane region" description="Helical" evidence="7">
    <location>
        <begin position="123"/>
        <end position="148"/>
    </location>
</feature>
<evidence type="ECO:0000259" key="8">
    <source>
        <dbReference type="Pfam" id="PF00924"/>
    </source>
</evidence>
<evidence type="ECO:0000313" key="11">
    <source>
        <dbReference type="EMBL" id="TWI67489.1"/>
    </source>
</evidence>
<proteinExistence type="inferred from homology"/>
<dbReference type="InterPro" id="IPR010920">
    <property type="entry name" value="LSM_dom_sf"/>
</dbReference>
<evidence type="ECO:0000256" key="2">
    <source>
        <dbReference type="ARBA" id="ARBA00008017"/>
    </source>
</evidence>
<dbReference type="PANTHER" id="PTHR30566:SF25">
    <property type="entry name" value="INNER MEMBRANE PROTEIN"/>
    <property type="match status" value="1"/>
</dbReference>
<dbReference type="Pfam" id="PF00924">
    <property type="entry name" value="MS_channel_2nd"/>
    <property type="match status" value="1"/>
</dbReference>
<organism evidence="11 12">
    <name type="scientific">Pseudoduganella lurida</name>
    <dbReference type="NCBI Taxonomy" id="1036180"/>
    <lineage>
        <taxon>Bacteria</taxon>
        <taxon>Pseudomonadati</taxon>
        <taxon>Pseudomonadota</taxon>
        <taxon>Betaproteobacteria</taxon>
        <taxon>Burkholderiales</taxon>
        <taxon>Oxalobacteraceae</taxon>
        <taxon>Telluria group</taxon>
        <taxon>Pseudoduganella</taxon>
    </lineage>
</organism>
<dbReference type="SUPFAM" id="SSF50182">
    <property type="entry name" value="Sm-like ribonucleoproteins"/>
    <property type="match status" value="1"/>
</dbReference>
<keyword evidence="6 7" id="KW-0472">Membrane</keyword>
<dbReference type="Gene3D" id="3.30.70.100">
    <property type="match status" value="1"/>
</dbReference>
<dbReference type="InterPro" id="IPR049278">
    <property type="entry name" value="MS_channel_C"/>
</dbReference>
<protein>
    <submittedName>
        <fullName evidence="11">Small-conductance mechanosensitive channel</fullName>
    </submittedName>
</protein>